<sequence length="501" mass="55038">MADLLEHLIVPGQCGVQGYKNGIEPLLELQHQHQHSHQTLDSSSSQSNMKQRRESVNYRPTTSRSSSDSEGVSLKSSPSQKDIIFFSPPPQQQHHQTRSNMASSFLIPSSLGNPVDQYLSSTVAASNWPGNRTGLLSPRHANYSQSTPSGAWSNEKEVLSDQSIQAVTATGPNKVSVLYNMCQERGVVPGLTCNDVQGHFVAILKLGDQTFQGAFPRPNKKAARQDVAAMGIDALRAMPLVTGQAYKQQRQVQRQQLQHQQPTLTDTNSGPGEIQNWIGKLGEYCAAENIPEPHDNPIEGGPRGYAHQVFITDKDSNSGTDEQSKSRTLQFGKADNFFPSKQAAKANAAHEAVEWLIANGRMDQSGVSMKKAMKRSGAVSPPGTASATNGLAPQHISPAQRINDPKTPYTRPYNTPLYELDSDPMEKQTSATLSASETLNTASRRPLILQQISRAVQSLRRIRTSRSSPCGCRHLLRRLRPYQGTREIVTLPKWSVDKEMS</sequence>
<dbReference type="AlphaFoldDB" id="A0A165I2G7"/>
<keyword evidence="3" id="KW-1185">Reference proteome</keyword>
<feature type="compositionally biased region" description="Low complexity" evidence="1">
    <location>
        <begin position="251"/>
        <end position="261"/>
    </location>
</feature>
<evidence type="ECO:0000313" key="3">
    <source>
        <dbReference type="Proteomes" id="UP000076632"/>
    </source>
</evidence>
<accession>A0A165I2G7</accession>
<dbReference type="Proteomes" id="UP000076632">
    <property type="component" value="Unassembled WGS sequence"/>
</dbReference>
<proteinExistence type="predicted"/>
<protein>
    <recommendedName>
        <fullName evidence="4">DRBM domain-containing protein</fullName>
    </recommendedName>
</protein>
<dbReference type="Gene3D" id="3.30.160.20">
    <property type="match status" value="1"/>
</dbReference>
<feature type="region of interest" description="Disordered" evidence="1">
    <location>
        <begin position="31"/>
        <end position="100"/>
    </location>
</feature>
<name>A0A165I2G7_XYLHT</name>
<dbReference type="RefSeq" id="XP_018189827.1">
    <property type="nucleotide sequence ID" value="XM_018336976.1"/>
</dbReference>
<evidence type="ECO:0008006" key="4">
    <source>
        <dbReference type="Google" id="ProtNLM"/>
    </source>
</evidence>
<dbReference type="CDD" id="cd00048">
    <property type="entry name" value="DSRM_SF"/>
    <property type="match status" value="1"/>
</dbReference>
<evidence type="ECO:0000313" key="2">
    <source>
        <dbReference type="EMBL" id="KZF24272.1"/>
    </source>
</evidence>
<dbReference type="GeneID" id="28902113"/>
<dbReference type="EMBL" id="KV407456">
    <property type="protein sequence ID" value="KZF24272.1"/>
    <property type="molecule type" value="Genomic_DNA"/>
</dbReference>
<feature type="region of interest" description="Disordered" evidence="1">
    <location>
        <begin position="415"/>
        <end position="438"/>
    </location>
</feature>
<dbReference type="SUPFAM" id="SSF54768">
    <property type="entry name" value="dsRNA-binding domain-like"/>
    <property type="match status" value="1"/>
</dbReference>
<organism evidence="2 3">
    <name type="scientific">Xylona heveae (strain CBS 132557 / TC161)</name>
    <dbReference type="NCBI Taxonomy" id="1328760"/>
    <lineage>
        <taxon>Eukaryota</taxon>
        <taxon>Fungi</taxon>
        <taxon>Dikarya</taxon>
        <taxon>Ascomycota</taxon>
        <taxon>Pezizomycotina</taxon>
        <taxon>Xylonomycetes</taxon>
        <taxon>Xylonales</taxon>
        <taxon>Xylonaceae</taxon>
        <taxon>Xylona</taxon>
    </lineage>
</organism>
<feature type="region of interest" description="Disordered" evidence="1">
    <location>
        <begin position="251"/>
        <end position="272"/>
    </location>
</feature>
<dbReference type="InParanoid" id="A0A165I2G7"/>
<gene>
    <name evidence="2" type="ORF">L228DRAFT_92951</name>
</gene>
<feature type="compositionally biased region" description="Low complexity" evidence="1">
    <location>
        <begin position="37"/>
        <end position="47"/>
    </location>
</feature>
<reference evidence="2 3" key="1">
    <citation type="journal article" date="2016" name="Fungal Biol.">
        <title>The genome of Xylona heveae provides a window into fungal endophytism.</title>
        <authorList>
            <person name="Gazis R."/>
            <person name="Kuo A."/>
            <person name="Riley R."/>
            <person name="LaButti K."/>
            <person name="Lipzen A."/>
            <person name="Lin J."/>
            <person name="Amirebrahimi M."/>
            <person name="Hesse C.N."/>
            <person name="Spatafora J.W."/>
            <person name="Henrissat B."/>
            <person name="Hainaut M."/>
            <person name="Grigoriev I.V."/>
            <person name="Hibbett D.S."/>
        </authorList>
    </citation>
    <scope>NUCLEOTIDE SEQUENCE [LARGE SCALE GENOMIC DNA]</scope>
    <source>
        <strain evidence="2 3">TC161</strain>
    </source>
</reference>
<evidence type="ECO:0000256" key="1">
    <source>
        <dbReference type="SAM" id="MobiDB-lite"/>
    </source>
</evidence>
<feature type="compositionally biased region" description="Polar residues" evidence="1">
    <location>
        <begin position="427"/>
        <end position="438"/>
    </location>
</feature>
<feature type="compositionally biased region" description="Polar residues" evidence="1">
    <location>
        <begin position="58"/>
        <end position="80"/>
    </location>
</feature>